<feature type="coiled-coil region" evidence="4">
    <location>
        <begin position="818"/>
        <end position="942"/>
    </location>
</feature>
<comment type="subcellular location">
    <subcellularLocation>
        <location evidence="1">Cytoplasm</location>
    </subcellularLocation>
</comment>
<dbReference type="GO" id="GO:0030705">
    <property type="term" value="P:cytoskeleton-dependent intracellular transport"/>
    <property type="evidence" value="ECO:0007669"/>
    <property type="project" value="InterPro"/>
</dbReference>
<evidence type="ECO:0000256" key="4">
    <source>
        <dbReference type="SAM" id="Coils"/>
    </source>
</evidence>
<feature type="coiled-coil region" evidence="4">
    <location>
        <begin position="425"/>
        <end position="513"/>
    </location>
</feature>
<evidence type="ECO:0000256" key="3">
    <source>
        <dbReference type="ARBA" id="ARBA00023054"/>
    </source>
</evidence>
<evidence type="ECO:0000313" key="8">
    <source>
        <dbReference type="WBParaSite" id="mrna-Wban_05689"/>
    </source>
</evidence>
<reference evidence="7" key="2">
    <citation type="journal article" date="2016" name="Mol. Ecol.">
        <title>Population genomics of the filarial nematode parasite Wuchereria bancrofti from mosquitoes.</title>
        <authorList>
            <person name="Small S.T."/>
            <person name="Reimer L.J."/>
            <person name="Tisch D.J."/>
            <person name="King C.L."/>
            <person name="Christensen B.M."/>
            <person name="Siba P.M."/>
            <person name="Kazura J.W."/>
            <person name="Serre D."/>
            <person name="Zimmerman P.A."/>
        </authorList>
    </citation>
    <scope>NUCLEOTIDE SEQUENCE</scope>
    <source>
        <strain evidence="7">pt0022</strain>
    </source>
</reference>
<feature type="compositionally biased region" description="Polar residues" evidence="5">
    <location>
        <begin position="1367"/>
        <end position="1384"/>
    </location>
</feature>
<feature type="domain" description="HOOK N-terminal" evidence="6">
    <location>
        <begin position="101"/>
        <end position="181"/>
    </location>
</feature>
<dbReference type="PANTHER" id="PTHR18947:SF28">
    <property type="entry name" value="GIRDIN, ISOFORM A"/>
    <property type="match status" value="1"/>
</dbReference>
<evidence type="ECO:0000256" key="1">
    <source>
        <dbReference type="ARBA" id="ARBA00004496"/>
    </source>
</evidence>
<organism evidence="7 8">
    <name type="scientific">Wuchereria bancrofti</name>
    <dbReference type="NCBI Taxonomy" id="6293"/>
    <lineage>
        <taxon>Eukaryota</taxon>
        <taxon>Metazoa</taxon>
        <taxon>Ecdysozoa</taxon>
        <taxon>Nematoda</taxon>
        <taxon>Chromadorea</taxon>
        <taxon>Rhabditida</taxon>
        <taxon>Spirurina</taxon>
        <taxon>Spiruromorpha</taxon>
        <taxon>Filarioidea</taxon>
        <taxon>Onchocercidae</taxon>
        <taxon>Wuchereria</taxon>
    </lineage>
</organism>
<dbReference type="GO" id="GO:0005813">
    <property type="term" value="C:centrosome"/>
    <property type="evidence" value="ECO:0007669"/>
    <property type="project" value="TreeGrafter"/>
</dbReference>
<keyword evidence="2" id="KW-0963">Cytoplasm</keyword>
<evidence type="ECO:0000259" key="6">
    <source>
        <dbReference type="Pfam" id="PF19047"/>
    </source>
</evidence>
<dbReference type="GO" id="GO:0008017">
    <property type="term" value="F:microtubule binding"/>
    <property type="evidence" value="ECO:0007669"/>
    <property type="project" value="TreeGrafter"/>
</dbReference>
<feature type="coiled-coil region" evidence="4">
    <location>
        <begin position="273"/>
        <end position="400"/>
    </location>
</feature>
<dbReference type="GO" id="GO:0051959">
    <property type="term" value="F:dynein light intermediate chain binding"/>
    <property type="evidence" value="ECO:0007669"/>
    <property type="project" value="TreeGrafter"/>
</dbReference>
<feature type="region of interest" description="Disordered" evidence="5">
    <location>
        <begin position="1338"/>
        <end position="1398"/>
    </location>
</feature>
<dbReference type="InterPro" id="IPR036872">
    <property type="entry name" value="CH_dom_sf"/>
</dbReference>
<reference evidence="8" key="3">
    <citation type="submission" date="2024-02" db="UniProtKB">
        <authorList>
            <consortium name="WormBaseParasite"/>
        </authorList>
    </citation>
    <scope>IDENTIFICATION</scope>
    <source>
        <strain evidence="8">pt0022</strain>
    </source>
</reference>
<sequence>MLQLYNNDKEEYEKSEEQFWKEPLGAWIKDCIIGSDALLPEVAWRTEKHRGRILRFSELCDGFLFSLLFVFVEPNTLNLIIMRGEENSLSDTITSLRRFLMLLKNIRKFYRKQLNKLIVMPLPDLLTIVRNPYPDGCKADVNNVLLLLLGCAVQGEQRGKFIERIKRMENELQTALLNQIKKVAEEGDCVLNIQALELISEDHQKAVILAHLESVMKERDMYANRLYEMSGERESDENSTTTGSSSVSSEVIKTTKLSENRCEDRIPSPSTMERHANVELASAKAELRKLRNMMEEREEMIAELKDEAEAREVNILKMQQERLELVKDARAAKDYRDELECLQHKLANYDKLEADNTKLKEKLSDLDFFKSRVTQLKEENELMQESCSILEDQLEQCQRKVSNHIDMEIKLADYQYQIKQYLADITKDREKIEHLLVENGRLEREIKSEKQKSLTLERKVECINEENEHSSREDFGSLGSQIAEDDRKRILELELENRKLKTKLENAKNCEELGEVHAKLLRTEIELSEKKEECGVLGQQVQEFQMTLSQVTSQYQKTCDLCNTLVMERDLAQQNLQEARKKFSDFQNEQKNDLTKAVSELQETLEAKEEIINCLREAKIQTDEELRKTVEREQISATDMGKLKSKLQETEQTARNLEKQKELLENERNVQKAISERLEGHIEENRLKIMNMENIQKKLESCERAVMESRSRVNELESENRQLNQQLELELKKMDRLREDLVAAKSRCSDLISRLRSICVSIQLNGGKCEVEMVQSTDDDDGDGGGDNDERIITIIDDVIMKALTAARREADLLRLQQHTQIAELNDLKEDIERLRRSESDLNESDDRLRQLTTENRNIKEQVFLLQERIREMQQANSLKCSEVTSLKRELEELQQSAANRNKLHTELAKLQVSLRNLQLQEELLRQDNAEMQKQLKICEEEKLATKTDFESLQSMHNALLMDHDRLQTLHDMLSADYDRAKYDNTLLNIKLKNHKGTTAEVLNERRQFEELKLTLAEERERRDREVKIMRSDMMALRNNYEQIRKDNISMARNVQLNEDELRKLRFAEQNQRTIKGRLTAQIDDLQRKLQARNLEITELLQKIELFAHLNKALEEETRILDRQVNHLLAQNQDLLNRTLNDKDIYHNVQKDFQERVTLQEKLSSLRSHKEQLEGKIIGQYQMLDNRNEVAKEKPTSVIGSTKALIPKNLGDSSNIFPAEKFVYHGSTGESSAYPAKESLTTMAAKRDSPLTASTNGHCSLLDDQPCSSSDELTLINRNCDLRQNGNGRTQANSDCKDSSTHSSRTFMRNVLRAEYSSVRRTIPFNERSVDVISLNGSERGVDVPSLPPRPLPRSNSAGRSSHSRLLPSTYQPKNCAKQPTVNSKPPPPPYKGRMTPTKRTAEFLPKETSTPKLEHSEFVFCQEDEERSVIRDKAERNEKAISIYENVNHNDISIDSEIGTVWYEYGCV</sequence>
<dbReference type="SUPFAM" id="SSF116907">
    <property type="entry name" value="Hook domain"/>
    <property type="match status" value="1"/>
</dbReference>
<protein>
    <recommendedName>
        <fullName evidence="6">HOOK N-terminal domain-containing protein</fullName>
    </recommendedName>
</protein>
<feature type="compositionally biased region" description="Low complexity" evidence="5">
    <location>
        <begin position="239"/>
        <end position="252"/>
    </location>
</feature>
<dbReference type="Gene3D" id="1.10.418.10">
    <property type="entry name" value="Calponin-like domain"/>
    <property type="match status" value="1"/>
</dbReference>
<evidence type="ECO:0000256" key="2">
    <source>
        <dbReference type="ARBA" id="ARBA00022490"/>
    </source>
</evidence>
<feature type="region of interest" description="Disordered" evidence="5">
    <location>
        <begin position="230"/>
        <end position="252"/>
    </location>
</feature>
<keyword evidence="3 4" id="KW-0175">Coiled coil</keyword>
<feature type="coiled-coil region" evidence="4">
    <location>
        <begin position="1076"/>
        <end position="1131"/>
    </location>
</feature>
<reference evidence="7" key="1">
    <citation type="submission" date="2015-03" db="EMBL/GenBank/DDBJ databases">
        <title>Wuchereria bancrofti Genome Sequencing Papua New Guinea Strain.</title>
        <authorList>
            <person name="Small S.T."/>
            <person name="Serre D."/>
            <person name="Zimmerman P.A."/>
        </authorList>
    </citation>
    <scope>NUCLEOTIDE SEQUENCE [LARGE SCALE GENOMIC DNA]</scope>
    <source>
        <strain evidence="7">pt0022</strain>
    </source>
</reference>
<dbReference type="PANTHER" id="PTHR18947">
    <property type="entry name" value="HOOK PROTEINS"/>
    <property type="match status" value="1"/>
</dbReference>
<dbReference type="Proteomes" id="UP000093561">
    <property type="component" value="Unassembled WGS sequence"/>
</dbReference>
<feature type="region of interest" description="Disordered" evidence="5">
    <location>
        <begin position="1283"/>
        <end position="1303"/>
    </location>
</feature>
<dbReference type="WBParaSite" id="mrna-Wban_05689">
    <property type="protein sequence ID" value="mrna-Wban_05689"/>
    <property type="gene ID" value="Wban_05689"/>
</dbReference>
<dbReference type="InterPro" id="IPR043936">
    <property type="entry name" value="HOOK_N"/>
</dbReference>
<evidence type="ECO:0000256" key="5">
    <source>
        <dbReference type="SAM" id="MobiDB-lite"/>
    </source>
</evidence>
<accession>A0AAF5RVK8</accession>
<feature type="compositionally biased region" description="Polar residues" evidence="5">
    <location>
        <begin position="1283"/>
        <end position="1294"/>
    </location>
</feature>
<dbReference type="Pfam" id="PF19047">
    <property type="entry name" value="HOOK_N"/>
    <property type="match status" value="1"/>
</dbReference>
<evidence type="ECO:0000313" key="7">
    <source>
        <dbReference type="Proteomes" id="UP000093561"/>
    </source>
</evidence>
<name>A0AAF5RVK8_WUCBA</name>
<dbReference type="GO" id="GO:0031122">
    <property type="term" value="P:cytoplasmic microtubule organization"/>
    <property type="evidence" value="ECO:0007669"/>
    <property type="project" value="TreeGrafter"/>
</dbReference>
<dbReference type="GO" id="GO:0005737">
    <property type="term" value="C:cytoplasm"/>
    <property type="evidence" value="ECO:0007669"/>
    <property type="project" value="UniProtKB-SubCell"/>
</dbReference>
<proteinExistence type="predicted"/>
<feature type="coiled-coil region" evidence="4">
    <location>
        <begin position="562"/>
        <end position="754"/>
    </location>
</feature>
<feature type="coiled-coil region" evidence="4">
    <location>
        <begin position="1000"/>
        <end position="1047"/>
    </location>
</feature>